<accession>N6W515</accession>
<comment type="caution">
    <text evidence="2">The sequence shown here is derived from an EMBL/GenBank/DDBJ whole genome shotgun (WGS) entry which is preliminary data.</text>
</comment>
<evidence type="ECO:0000313" key="2">
    <source>
        <dbReference type="EMBL" id="ENO17620.1"/>
    </source>
</evidence>
<protein>
    <submittedName>
        <fullName evidence="2">Uncharacterized protein</fullName>
    </submittedName>
</protein>
<gene>
    <name evidence="2" type="ORF">HMPREF9004_1530</name>
</gene>
<name>N6W515_9ACTO</name>
<dbReference type="AlphaFoldDB" id="N6W515"/>
<dbReference type="STRING" id="888050.HMPREF9004_1530"/>
<reference evidence="2 3" key="1">
    <citation type="submission" date="2013-03" db="EMBL/GenBank/DDBJ databases">
        <title>Reference genome for the Human Microbiome Project.</title>
        <authorList>
            <person name="Aqrawi P."/>
            <person name="Ayvaz T."/>
            <person name="Bess C."/>
            <person name="Blankenburg K."/>
            <person name="Coyle M."/>
            <person name="Deng J."/>
            <person name="Forbes L."/>
            <person name="Fowler G."/>
            <person name="Francisco L."/>
            <person name="Fu Q."/>
            <person name="Gibbs R."/>
            <person name="Gross S."/>
            <person name="Gubbala S."/>
            <person name="Hale W."/>
            <person name="Hemphill L."/>
            <person name="Highlander S."/>
            <person name="Hirani K."/>
            <person name="Jackson L."/>
            <person name="Jakkamsetti A."/>
            <person name="Javaid M."/>
            <person name="Jayaseelan J.C."/>
            <person name="Jiang H."/>
            <person name="Joshi V."/>
            <person name="Korchina V."/>
            <person name="Kovar C."/>
            <person name="Lara F."/>
            <person name="Lee S."/>
            <person name="Liu Y."/>
            <person name="Mata R."/>
            <person name="Mathew T."/>
            <person name="Munidasa M."/>
            <person name="Muzny D."/>
            <person name="Nazareth L."/>
            <person name="Ngo R."/>
            <person name="Nguyen L."/>
            <person name="Nguyen N."/>
            <person name="Okwuonu G."/>
            <person name="Ongeri F."/>
            <person name="Palculict T."/>
            <person name="Patil S."/>
            <person name="Petrosino J."/>
            <person name="Pham C."/>
            <person name="Pham P."/>
            <person name="Pu L.-L."/>
            <person name="Qin X."/>
            <person name="Qu J."/>
            <person name="Reid J."/>
            <person name="Ross M."/>
            <person name="Ruth R."/>
            <person name="Saada N."/>
            <person name="San Lucas F."/>
            <person name="Santibanez J."/>
            <person name="Shang Y."/>
            <person name="Simmons D."/>
            <person name="Song X.-Z."/>
            <person name="Tang L.-Y."/>
            <person name="Thornton R."/>
            <person name="Warren J."/>
            <person name="Weissenberger G."/>
            <person name="Wilczek-Boney K."/>
            <person name="Worley K."/>
            <person name="Youmans B."/>
            <person name="Zhang J."/>
            <person name="Zhang L."/>
            <person name="Zhao Z."/>
            <person name="Zhou C."/>
            <person name="Zhu D."/>
            <person name="Zhu Y."/>
        </authorList>
    </citation>
    <scope>NUCLEOTIDE SEQUENCE [LARGE SCALE GENOMIC DNA]</scope>
    <source>
        <strain evidence="2 3">F0333</strain>
    </source>
</reference>
<keyword evidence="3" id="KW-1185">Reference proteome</keyword>
<feature type="region of interest" description="Disordered" evidence="1">
    <location>
        <begin position="18"/>
        <end position="39"/>
    </location>
</feature>
<dbReference type="HOGENOM" id="CLU_3003575_0_0_11"/>
<evidence type="ECO:0000313" key="3">
    <source>
        <dbReference type="Proteomes" id="UP000013015"/>
    </source>
</evidence>
<proteinExistence type="predicted"/>
<dbReference type="Proteomes" id="UP000013015">
    <property type="component" value="Unassembled WGS sequence"/>
</dbReference>
<organism evidence="2 3">
    <name type="scientific">Schaalia cardiffensis F0333</name>
    <dbReference type="NCBI Taxonomy" id="888050"/>
    <lineage>
        <taxon>Bacteria</taxon>
        <taxon>Bacillati</taxon>
        <taxon>Actinomycetota</taxon>
        <taxon>Actinomycetes</taxon>
        <taxon>Actinomycetales</taxon>
        <taxon>Actinomycetaceae</taxon>
        <taxon>Schaalia</taxon>
    </lineage>
</organism>
<sequence>MRLITSSRLHVCVITPGYSGQEHSGEANSGPSPPHPGYESLRATVYHVKSCESLSV</sequence>
<dbReference type="EMBL" id="AQHZ01000024">
    <property type="protein sequence ID" value="ENO17620.1"/>
    <property type="molecule type" value="Genomic_DNA"/>
</dbReference>
<evidence type="ECO:0000256" key="1">
    <source>
        <dbReference type="SAM" id="MobiDB-lite"/>
    </source>
</evidence>